<dbReference type="InterPro" id="IPR015590">
    <property type="entry name" value="Aldehyde_DH_dom"/>
</dbReference>
<comment type="caution">
    <text evidence="3">The sequence shown here is derived from an EMBL/GenBank/DDBJ whole genome shotgun (WGS) entry which is preliminary data.</text>
</comment>
<keyword evidence="4" id="KW-1185">Reference proteome</keyword>
<reference evidence="3" key="1">
    <citation type="submission" date="2020-05" db="EMBL/GenBank/DDBJ databases">
        <title>Mycena genomes resolve the evolution of fungal bioluminescence.</title>
        <authorList>
            <person name="Tsai I.J."/>
        </authorList>
    </citation>
    <scope>NUCLEOTIDE SEQUENCE</scope>
    <source>
        <strain evidence="3">160909Yilan</strain>
    </source>
</reference>
<dbReference type="InterPro" id="IPR010061">
    <property type="entry name" value="MeMal-semiAld_DH"/>
</dbReference>
<gene>
    <name evidence="3" type="ORF">MSAN_00840500</name>
</gene>
<proteinExistence type="inferred from homology"/>
<dbReference type="InterPro" id="IPR016162">
    <property type="entry name" value="Ald_DH_N"/>
</dbReference>
<name>A0A8H7D9Z8_9AGAR</name>
<dbReference type="AlphaFoldDB" id="A0A8H7D9Z8"/>
<evidence type="ECO:0000259" key="2">
    <source>
        <dbReference type="Pfam" id="PF00171"/>
    </source>
</evidence>
<dbReference type="SUPFAM" id="SSF53720">
    <property type="entry name" value="ALDH-like"/>
    <property type="match status" value="1"/>
</dbReference>
<organism evidence="3 4">
    <name type="scientific">Mycena sanguinolenta</name>
    <dbReference type="NCBI Taxonomy" id="230812"/>
    <lineage>
        <taxon>Eukaryota</taxon>
        <taxon>Fungi</taxon>
        <taxon>Dikarya</taxon>
        <taxon>Basidiomycota</taxon>
        <taxon>Agaricomycotina</taxon>
        <taxon>Agaricomycetes</taxon>
        <taxon>Agaricomycetidae</taxon>
        <taxon>Agaricales</taxon>
        <taxon>Marasmiineae</taxon>
        <taxon>Mycenaceae</taxon>
        <taxon>Mycena</taxon>
    </lineage>
</organism>
<dbReference type="OrthoDB" id="310895at2759"/>
<dbReference type="InterPro" id="IPR016161">
    <property type="entry name" value="Ald_DH/histidinol_DH"/>
</dbReference>
<dbReference type="Gene3D" id="3.40.605.10">
    <property type="entry name" value="Aldehyde Dehydrogenase, Chain A, domain 1"/>
    <property type="match status" value="1"/>
</dbReference>
<dbReference type="GO" id="GO:0004491">
    <property type="term" value="F:methylmalonate-semialdehyde dehydrogenase (acylating, NAD) activity"/>
    <property type="evidence" value="ECO:0007669"/>
    <property type="project" value="InterPro"/>
</dbReference>
<dbReference type="Proteomes" id="UP000623467">
    <property type="component" value="Unassembled WGS sequence"/>
</dbReference>
<evidence type="ECO:0000313" key="3">
    <source>
        <dbReference type="EMBL" id="KAF7367764.1"/>
    </source>
</evidence>
<dbReference type="PANTHER" id="PTHR43866:SF3">
    <property type="entry name" value="METHYLMALONATE-SEMIALDEHYDE DEHYDROGENASE [ACYLATING], MITOCHONDRIAL"/>
    <property type="match status" value="1"/>
</dbReference>
<dbReference type="GO" id="GO:0006574">
    <property type="term" value="P:L-valine catabolic process"/>
    <property type="evidence" value="ECO:0007669"/>
    <property type="project" value="TreeGrafter"/>
</dbReference>
<dbReference type="PANTHER" id="PTHR43866">
    <property type="entry name" value="MALONATE-SEMIALDEHYDE DEHYDROGENASE"/>
    <property type="match status" value="1"/>
</dbReference>
<comment type="similarity">
    <text evidence="1">Belongs to the aldehyde dehydrogenase family.</text>
</comment>
<dbReference type="Pfam" id="PF00171">
    <property type="entry name" value="Aldedh"/>
    <property type="match status" value="1"/>
</dbReference>
<evidence type="ECO:0000256" key="1">
    <source>
        <dbReference type="ARBA" id="ARBA00009986"/>
    </source>
</evidence>
<accession>A0A8H7D9Z8</accession>
<protein>
    <submittedName>
        <fullName evidence="3">Methylmalonate-semialdehyde dehydrogenase</fullName>
    </submittedName>
</protein>
<dbReference type="GO" id="GO:0005739">
    <property type="term" value="C:mitochondrion"/>
    <property type="evidence" value="ECO:0007669"/>
    <property type="project" value="TreeGrafter"/>
</dbReference>
<feature type="domain" description="Aldehyde dehydrogenase" evidence="2">
    <location>
        <begin position="52"/>
        <end position="184"/>
    </location>
</feature>
<dbReference type="GO" id="GO:0006210">
    <property type="term" value="P:thymine catabolic process"/>
    <property type="evidence" value="ECO:0007669"/>
    <property type="project" value="TreeGrafter"/>
</dbReference>
<sequence length="184" mass="20899">MERHEFLGGTTKNFIDEFRESENDSEKWIDILDPKVTKIGLLSSDSFDRILEEFEAAVETVSNLKAFQTWTNVLKRQRFVLQYMIPILQGLIRQNQDTIAQAIELEQGKIVPIIKFPKLKYNEMQQTRRAMYSAACKSSSLRAACSAPTTLMGEKIEVSEDMDTETLKLPLGVCASIAPFNFPA</sequence>
<dbReference type="EMBL" id="JACAZH010000005">
    <property type="protein sequence ID" value="KAF7367764.1"/>
    <property type="molecule type" value="Genomic_DNA"/>
</dbReference>
<evidence type="ECO:0000313" key="4">
    <source>
        <dbReference type="Proteomes" id="UP000623467"/>
    </source>
</evidence>